<dbReference type="InterPro" id="IPR006976">
    <property type="entry name" value="VanZ-like"/>
</dbReference>
<feature type="transmembrane region" description="Helical" evidence="1">
    <location>
        <begin position="93"/>
        <end position="114"/>
    </location>
</feature>
<gene>
    <name evidence="3" type="ORF">GCM10023175_09060</name>
</gene>
<evidence type="ECO:0000259" key="2">
    <source>
        <dbReference type="Pfam" id="PF04892"/>
    </source>
</evidence>
<keyword evidence="4" id="KW-1185">Reference proteome</keyword>
<feature type="transmembrane region" description="Helical" evidence="1">
    <location>
        <begin position="55"/>
        <end position="73"/>
    </location>
</feature>
<keyword evidence="1" id="KW-1133">Transmembrane helix</keyword>
<keyword evidence="1" id="KW-0812">Transmembrane</keyword>
<protein>
    <recommendedName>
        <fullName evidence="2">VanZ-like domain-containing protein</fullName>
    </recommendedName>
</protein>
<proteinExistence type="predicted"/>
<evidence type="ECO:0000256" key="1">
    <source>
        <dbReference type="SAM" id="Phobius"/>
    </source>
</evidence>
<feature type="transmembrane region" description="Helical" evidence="1">
    <location>
        <begin position="12"/>
        <end position="34"/>
    </location>
</feature>
<keyword evidence="1" id="KW-0472">Membrane</keyword>
<sequence>MIRGWHDLVDTFTGVALLTLACLPVAALVAWALAHRRRVTGTEPGWARRRSVAEVGMVYGTVWFVWMTMLPGSRPGEVPGRLSLVPLTDLPTMGWPGIVGNLLGLAALGAFAPVRFTAFASLPRVLALGTGCSVLIETAQFVLQLDRVSSVDDVLVNTAGALLGALASRRWWRTATLPAGAAPRGEMTEPGASRP</sequence>
<accession>A0ABP8RHI4</accession>
<feature type="domain" description="VanZ-like" evidence="2">
    <location>
        <begin position="63"/>
        <end position="168"/>
    </location>
</feature>
<name>A0ABP8RHI4_9PSEU</name>
<comment type="caution">
    <text evidence="3">The sequence shown here is derived from an EMBL/GenBank/DDBJ whole genome shotgun (WGS) entry which is preliminary data.</text>
</comment>
<dbReference type="Pfam" id="PF04892">
    <property type="entry name" value="VanZ"/>
    <property type="match status" value="1"/>
</dbReference>
<reference evidence="4" key="1">
    <citation type="journal article" date="2019" name="Int. J. Syst. Evol. Microbiol.">
        <title>The Global Catalogue of Microorganisms (GCM) 10K type strain sequencing project: providing services to taxonomists for standard genome sequencing and annotation.</title>
        <authorList>
            <consortium name="The Broad Institute Genomics Platform"/>
            <consortium name="The Broad Institute Genome Sequencing Center for Infectious Disease"/>
            <person name="Wu L."/>
            <person name="Ma J."/>
        </authorList>
    </citation>
    <scope>NUCLEOTIDE SEQUENCE [LARGE SCALE GENOMIC DNA]</scope>
    <source>
        <strain evidence="4">JCM 17906</strain>
    </source>
</reference>
<dbReference type="PROSITE" id="PS51257">
    <property type="entry name" value="PROKAR_LIPOPROTEIN"/>
    <property type="match status" value="1"/>
</dbReference>
<dbReference type="EMBL" id="BAABGT010000014">
    <property type="protein sequence ID" value="GAA4538731.1"/>
    <property type="molecule type" value="Genomic_DNA"/>
</dbReference>
<dbReference type="Proteomes" id="UP001501598">
    <property type="component" value="Unassembled WGS sequence"/>
</dbReference>
<organism evidence="3 4">
    <name type="scientific">Pseudonocardia xishanensis</name>
    <dbReference type="NCBI Taxonomy" id="630995"/>
    <lineage>
        <taxon>Bacteria</taxon>
        <taxon>Bacillati</taxon>
        <taxon>Actinomycetota</taxon>
        <taxon>Actinomycetes</taxon>
        <taxon>Pseudonocardiales</taxon>
        <taxon>Pseudonocardiaceae</taxon>
        <taxon>Pseudonocardia</taxon>
    </lineage>
</organism>
<evidence type="ECO:0000313" key="4">
    <source>
        <dbReference type="Proteomes" id="UP001501598"/>
    </source>
</evidence>
<evidence type="ECO:0000313" key="3">
    <source>
        <dbReference type="EMBL" id="GAA4538731.1"/>
    </source>
</evidence>